<dbReference type="RefSeq" id="WP_205045817.1">
    <property type="nucleotide sequence ID" value="NZ_CAJVAX010000022.1"/>
</dbReference>
<dbReference type="Gene3D" id="3.20.20.30">
    <property type="entry name" value="Luciferase-like domain"/>
    <property type="match status" value="1"/>
</dbReference>
<feature type="region of interest" description="Disordered" evidence="2">
    <location>
        <begin position="1"/>
        <end position="47"/>
    </location>
</feature>
<reference evidence="4" key="1">
    <citation type="submission" date="2021-06" db="EMBL/GenBank/DDBJ databases">
        <authorList>
            <person name="Arsene-Ploetze F."/>
        </authorList>
    </citation>
    <scope>NUCLEOTIDE SEQUENCE</scope>
    <source>
        <strain evidence="4">SBRY1</strain>
    </source>
</reference>
<dbReference type="Pfam" id="PF00296">
    <property type="entry name" value="Bac_luciferase"/>
    <property type="match status" value="1"/>
</dbReference>
<feature type="compositionally biased region" description="Low complexity" evidence="2">
    <location>
        <begin position="1"/>
        <end position="12"/>
    </location>
</feature>
<dbReference type="InterPro" id="IPR036661">
    <property type="entry name" value="Luciferase-like_sf"/>
</dbReference>
<dbReference type="AlphaFoldDB" id="A0A9W4ML12"/>
<keyword evidence="4" id="KW-0503">Monooxygenase</keyword>
<dbReference type="GO" id="GO:0016705">
    <property type="term" value="F:oxidoreductase activity, acting on paired donors, with incorporation or reduction of molecular oxygen"/>
    <property type="evidence" value="ECO:0007669"/>
    <property type="project" value="InterPro"/>
</dbReference>
<accession>A0A9W4ML12</accession>
<dbReference type="PANTHER" id="PTHR43244:SF1">
    <property type="entry name" value="5,10-METHYLENETETRAHYDROMETHANOPTERIN REDUCTASE"/>
    <property type="match status" value="1"/>
</dbReference>
<name>A0A9W4ML12_9ACTN</name>
<keyword evidence="5" id="KW-1185">Reference proteome</keyword>
<feature type="compositionally biased region" description="Gly residues" evidence="2">
    <location>
        <begin position="13"/>
        <end position="45"/>
    </location>
</feature>
<protein>
    <submittedName>
        <fullName evidence="4">Flavin-dependent oxidoreductase, luciferase family (Includes alkanesulfonate monooxygenase SsuD and methylene tetrahydromethanopterin reductase)</fullName>
    </submittedName>
</protein>
<dbReference type="InterPro" id="IPR050564">
    <property type="entry name" value="F420-G6PD/mer"/>
</dbReference>
<dbReference type="PANTHER" id="PTHR43244">
    <property type="match status" value="1"/>
</dbReference>
<feature type="domain" description="Luciferase-like" evidence="3">
    <location>
        <begin position="52"/>
        <end position="335"/>
    </location>
</feature>
<evidence type="ECO:0000256" key="2">
    <source>
        <dbReference type="SAM" id="MobiDB-lite"/>
    </source>
</evidence>
<sequence length="389" mass="39713">MTSTSGTHSGTGPAAGSGPGAGTGPGSGPGCGPGTDSGSDSGSGGTAADTVQLGVFVPSTKVQWSARTDPREAVAFGVRAERTGFDSLWATDSLLTPRLEALTVLAALAAVTDRVTLGTGALLPALRTPVQAAQTIASVDLLSGGRLVLGVGAGFPGRFGRPVYAMAGTPWENRFTRLDETVALWRRLWTAEGPFSFHGQVLHFDDVLPATRPFRPGGPPIWLGGATPAALARTGRLYDGWLPYPPDPADYRTGLAAVRAAAAGAGRGDAPMAPALFVNTLVTDAADGGRAALDTYARANYGQPVEVMETIQASAAGTPQAVLEQLGRYVAAGARHLVLRVAAPDIPAQLAQLDRLVALRPALDALLPDTVDTADTPGATGAVAGVRRR</sequence>
<organism evidence="4 5">
    <name type="scientific">Actinacidiphila bryophytorum</name>
    <dbReference type="NCBI Taxonomy" id="1436133"/>
    <lineage>
        <taxon>Bacteria</taxon>
        <taxon>Bacillati</taxon>
        <taxon>Actinomycetota</taxon>
        <taxon>Actinomycetes</taxon>
        <taxon>Kitasatosporales</taxon>
        <taxon>Streptomycetaceae</taxon>
        <taxon>Actinacidiphila</taxon>
    </lineage>
</organism>
<evidence type="ECO:0000313" key="4">
    <source>
        <dbReference type="EMBL" id="CAG7657265.1"/>
    </source>
</evidence>
<dbReference type="InterPro" id="IPR011251">
    <property type="entry name" value="Luciferase-like_dom"/>
</dbReference>
<dbReference type="SUPFAM" id="SSF51679">
    <property type="entry name" value="Bacterial luciferase-like"/>
    <property type="match status" value="1"/>
</dbReference>
<dbReference type="EMBL" id="CAJVAX010000022">
    <property type="protein sequence ID" value="CAG7657265.1"/>
    <property type="molecule type" value="Genomic_DNA"/>
</dbReference>
<evidence type="ECO:0000313" key="5">
    <source>
        <dbReference type="Proteomes" id="UP001153328"/>
    </source>
</evidence>
<proteinExistence type="predicted"/>
<evidence type="ECO:0000256" key="1">
    <source>
        <dbReference type="ARBA" id="ARBA00023002"/>
    </source>
</evidence>
<keyword evidence="1" id="KW-0560">Oxidoreductase</keyword>
<dbReference type="Proteomes" id="UP001153328">
    <property type="component" value="Unassembled WGS sequence"/>
</dbReference>
<comment type="caution">
    <text evidence="4">The sequence shown here is derived from an EMBL/GenBank/DDBJ whole genome shotgun (WGS) entry which is preliminary data.</text>
</comment>
<dbReference type="GO" id="GO:0004497">
    <property type="term" value="F:monooxygenase activity"/>
    <property type="evidence" value="ECO:0007669"/>
    <property type="project" value="UniProtKB-KW"/>
</dbReference>
<evidence type="ECO:0000259" key="3">
    <source>
        <dbReference type="Pfam" id="PF00296"/>
    </source>
</evidence>
<gene>
    <name evidence="4" type="ORF">SBRY_80234</name>
</gene>